<dbReference type="InterPro" id="IPR050465">
    <property type="entry name" value="UPF0194_transport"/>
</dbReference>
<protein>
    <submittedName>
        <fullName evidence="8">HlyD family secretion protein</fullName>
    </submittedName>
</protein>
<evidence type="ECO:0000313" key="8">
    <source>
        <dbReference type="EMBL" id="SER78989.1"/>
    </source>
</evidence>
<evidence type="ECO:0000259" key="7">
    <source>
        <dbReference type="Pfam" id="PF25990"/>
    </source>
</evidence>
<evidence type="ECO:0000313" key="9">
    <source>
        <dbReference type="Proteomes" id="UP000182471"/>
    </source>
</evidence>
<dbReference type="PANTHER" id="PTHR32347:SF14">
    <property type="entry name" value="EFFLUX SYSTEM COMPONENT YKNX-RELATED"/>
    <property type="match status" value="1"/>
</dbReference>
<sequence>MKKSIGSFTKKQIIALVLLALVFLVIAIICTILLRHSSGKKDKVYVQRVSDILSEQSTGSNKYMGIIESEGNKEIEKDADRKIQEVFVHEGDEVLVGTKLFAYDVEEAKNAIEAAKIEIESSNNSIADYNDNINKLEEELKTADEERQKFIDSEIKETKINIRDAQLNINLKKSEIEKNQKIVDNGTVVSTVTGVVKTINKDDKNSQGNTEPFIVIYQNDKYKVKGLVEEETARNLKKDQEVVIRSRINEDDVCKGKITEVSLDKKVDSPASDMGQEGQQNESSSKYPFYVELEGENNFLLGEHVYIDTDLSSLNKKKGLWLDSSYVVNDDKPYVWVESKNKTLEKRNIKISKLDEASNKYKVLSGLKKSDYIASDIPGAYEGISTVRDQSKVDYKSPLYRKNSNRANPIGT</sequence>
<dbReference type="Pfam" id="PF25984">
    <property type="entry name" value="BSH_YknX"/>
    <property type="match status" value="1"/>
</dbReference>
<evidence type="ECO:0000256" key="3">
    <source>
        <dbReference type="SAM" id="Coils"/>
    </source>
</evidence>
<dbReference type="SUPFAM" id="SSF111369">
    <property type="entry name" value="HlyD-like secretion proteins"/>
    <property type="match status" value="1"/>
</dbReference>
<evidence type="ECO:0000256" key="5">
    <source>
        <dbReference type="SAM" id="Phobius"/>
    </source>
</evidence>
<name>A0A1H9S4C3_9FIRM</name>
<accession>A0A1H9S4C3</accession>
<dbReference type="AlphaFoldDB" id="A0A1H9S4C3"/>
<feature type="domain" description="YknX-like barrel-sandwich hybrid" evidence="6">
    <location>
        <begin position="82"/>
        <end position="216"/>
    </location>
</feature>
<feature type="region of interest" description="Disordered" evidence="4">
    <location>
        <begin position="265"/>
        <end position="284"/>
    </location>
</feature>
<organism evidence="8 9">
    <name type="scientific">Lachnobacterium bovis</name>
    <dbReference type="NCBI Taxonomy" id="140626"/>
    <lineage>
        <taxon>Bacteria</taxon>
        <taxon>Bacillati</taxon>
        <taxon>Bacillota</taxon>
        <taxon>Clostridia</taxon>
        <taxon>Lachnospirales</taxon>
        <taxon>Lachnospiraceae</taxon>
        <taxon>Lachnobacterium</taxon>
    </lineage>
</organism>
<evidence type="ECO:0000256" key="1">
    <source>
        <dbReference type="ARBA" id="ARBA00004196"/>
    </source>
</evidence>
<dbReference type="InterPro" id="IPR058636">
    <property type="entry name" value="Beta-barrel_YknX"/>
</dbReference>
<dbReference type="Gene3D" id="2.40.30.170">
    <property type="match status" value="1"/>
</dbReference>
<dbReference type="Proteomes" id="UP000182471">
    <property type="component" value="Unassembled WGS sequence"/>
</dbReference>
<proteinExistence type="predicted"/>
<keyword evidence="5" id="KW-0812">Transmembrane</keyword>
<dbReference type="PANTHER" id="PTHR32347">
    <property type="entry name" value="EFFLUX SYSTEM COMPONENT YKNX-RELATED"/>
    <property type="match status" value="1"/>
</dbReference>
<dbReference type="RefSeq" id="WP_074730544.1">
    <property type="nucleotide sequence ID" value="NZ_FOGW01000010.1"/>
</dbReference>
<dbReference type="EMBL" id="FOGW01000010">
    <property type="protein sequence ID" value="SER78989.1"/>
    <property type="molecule type" value="Genomic_DNA"/>
</dbReference>
<keyword evidence="2 3" id="KW-0175">Coiled coil</keyword>
<keyword evidence="9" id="KW-1185">Reference proteome</keyword>
<gene>
    <name evidence="8" type="ORF">SAMN02910429_01101</name>
</gene>
<dbReference type="Gene3D" id="2.40.420.20">
    <property type="match status" value="1"/>
</dbReference>
<evidence type="ECO:0000259" key="6">
    <source>
        <dbReference type="Pfam" id="PF25984"/>
    </source>
</evidence>
<dbReference type="InterPro" id="IPR058639">
    <property type="entry name" value="BSH_YknX-like"/>
</dbReference>
<comment type="subcellular location">
    <subcellularLocation>
        <location evidence="1">Cell envelope</location>
    </subcellularLocation>
</comment>
<keyword evidence="5" id="KW-1133">Transmembrane helix</keyword>
<dbReference type="Pfam" id="PF25990">
    <property type="entry name" value="Beta-barrel_YknX"/>
    <property type="match status" value="1"/>
</dbReference>
<dbReference type="GO" id="GO:0030313">
    <property type="term" value="C:cell envelope"/>
    <property type="evidence" value="ECO:0007669"/>
    <property type="project" value="UniProtKB-SubCell"/>
</dbReference>
<keyword evidence="5" id="KW-0472">Membrane</keyword>
<feature type="coiled-coil region" evidence="3">
    <location>
        <begin position="105"/>
        <end position="175"/>
    </location>
</feature>
<reference evidence="9" key="1">
    <citation type="submission" date="2016-10" db="EMBL/GenBank/DDBJ databases">
        <authorList>
            <person name="Varghese N."/>
            <person name="Submissions S."/>
        </authorList>
    </citation>
    <scope>NUCLEOTIDE SEQUENCE [LARGE SCALE GENOMIC DNA]</scope>
    <source>
        <strain evidence="9">S1b</strain>
    </source>
</reference>
<evidence type="ECO:0000256" key="2">
    <source>
        <dbReference type="ARBA" id="ARBA00023054"/>
    </source>
</evidence>
<feature type="transmembrane region" description="Helical" evidence="5">
    <location>
        <begin position="12"/>
        <end position="34"/>
    </location>
</feature>
<evidence type="ECO:0000256" key="4">
    <source>
        <dbReference type="SAM" id="MobiDB-lite"/>
    </source>
</evidence>
<feature type="domain" description="YknX-like beta-barrel" evidence="7">
    <location>
        <begin position="222"/>
        <end position="305"/>
    </location>
</feature>